<dbReference type="AlphaFoldDB" id="A0A9P3HG97"/>
<proteinExistence type="predicted"/>
<evidence type="ECO:0000256" key="1">
    <source>
        <dbReference type="SAM" id="SignalP"/>
    </source>
</evidence>
<evidence type="ECO:0000313" key="3">
    <source>
        <dbReference type="Proteomes" id="UP000827284"/>
    </source>
</evidence>
<keyword evidence="1" id="KW-0732">Signal</keyword>
<sequence>MILTLPMIMAAVSPEILAVGNSYRDLRNIKGHWGGGEPDEDVDNYNGKKHLAMQQLAQYFGKPGTKLADIQSAMGEPDVTRKDLIEANQPSSVSFEYYVYQWRGNHDFVWFRIDNAKNIVLKSAWYFAYE</sequence>
<keyword evidence="3" id="KW-1185">Reference proteome</keyword>
<gene>
    <name evidence="2" type="ORF">EMPS_08392</name>
</gene>
<organism evidence="2 3">
    <name type="scientific">Entomortierella parvispora</name>
    <dbReference type="NCBI Taxonomy" id="205924"/>
    <lineage>
        <taxon>Eukaryota</taxon>
        <taxon>Fungi</taxon>
        <taxon>Fungi incertae sedis</taxon>
        <taxon>Mucoromycota</taxon>
        <taxon>Mortierellomycotina</taxon>
        <taxon>Mortierellomycetes</taxon>
        <taxon>Mortierellales</taxon>
        <taxon>Mortierellaceae</taxon>
        <taxon>Entomortierella</taxon>
    </lineage>
</organism>
<feature type="signal peptide" evidence="1">
    <location>
        <begin position="1"/>
        <end position="18"/>
    </location>
</feature>
<reference evidence="2" key="1">
    <citation type="submission" date="2021-11" db="EMBL/GenBank/DDBJ databases">
        <authorList>
            <person name="Herlambang A."/>
            <person name="Guo Y."/>
            <person name="Takashima Y."/>
            <person name="Nishizawa T."/>
        </authorList>
    </citation>
    <scope>NUCLEOTIDE SEQUENCE</scope>
    <source>
        <strain evidence="2">E1425</strain>
    </source>
</reference>
<feature type="chain" id="PRO_5040478710" evidence="1">
    <location>
        <begin position="19"/>
        <end position="130"/>
    </location>
</feature>
<dbReference type="Proteomes" id="UP000827284">
    <property type="component" value="Unassembled WGS sequence"/>
</dbReference>
<evidence type="ECO:0000313" key="2">
    <source>
        <dbReference type="EMBL" id="GJJ76033.1"/>
    </source>
</evidence>
<protein>
    <submittedName>
        <fullName evidence="2">Uncharacterized protein</fullName>
    </submittedName>
</protein>
<reference evidence="2" key="2">
    <citation type="journal article" date="2022" name="Microbiol. Resour. Announc.">
        <title>Whole-Genome Sequence of Entomortierella parvispora E1425, a Mucoromycotan Fungus Associated with Burkholderiaceae-Related Endosymbiotic Bacteria.</title>
        <authorList>
            <person name="Herlambang A."/>
            <person name="Guo Y."/>
            <person name="Takashima Y."/>
            <person name="Narisawa K."/>
            <person name="Ohta H."/>
            <person name="Nishizawa T."/>
        </authorList>
    </citation>
    <scope>NUCLEOTIDE SEQUENCE</scope>
    <source>
        <strain evidence="2">E1425</strain>
    </source>
</reference>
<dbReference type="EMBL" id="BQFW01000012">
    <property type="protein sequence ID" value="GJJ76033.1"/>
    <property type="molecule type" value="Genomic_DNA"/>
</dbReference>
<comment type="caution">
    <text evidence="2">The sequence shown here is derived from an EMBL/GenBank/DDBJ whole genome shotgun (WGS) entry which is preliminary data.</text>
</comment>
<dbReference type="OrthoDB" id="5580129at2759"/>
<name>A0A9P3HG97_9FUNG</name>
<accession>A0A9P3HG97</accession>